<feature type="non-terminal residue" evidence="1">
    <location>
        <position position="138"/>
    </location>
</feature>
<organism evidence="1 2">
    <name type="scientific">Teladorsagia circumcincta</name>
    <name type="common">Brown stomach worm</name>
    <name type="synonym">Ostertagia circumcincta</name>
    <dbReference type="NCBI Taxonomy" id="45464"/>
    <lineage>
        <taxon>Eukaryota</taxon>
        <taxon>Metazoa</taxon>
        <taxon>Ecdysozoa</taxon>
        <taxon>Nematoda</taxon>
        <taxon>Chromadorea</taxon>
        <taxon>Rhabditida</taxon>
        <taxon>Rhabditina</taxon>
        <taxon>Rhabditomorpha</taxon>
        <taxon>Strongyloidea</taxon>
        <taxon>Trichostrongylidae</taxon>
        <taxon>Teladorsagia</taxon>
    </lineage>
</organism>
<evidence type="ECO:0000313" key="2">
    <source>
        <dbReference type="Proteomes" id="UP000230423"/>
    </source>
</evidence>
<accession>A0A2G9T5B4</accession>
<dbReference type="OrthoDB" id="28748at2759"/>
<keyword evidence="2" id="KW-1185">Reference proteome</keyword>
<feature type="non-terminal residue" evidence="1">
    <location>
        <position position="1"/>
    </location>
</feature>
<protein>
    <submittedName>
        <fullName evidence="1">Uncharacterized protein</fullName>
    </submittedName>
</protein>
<reference evidence="1 2" key="1">
    <citation type="submission" date="2015-09" db="EMBL/GenBank/DDBJ databases">
        <title>Draft genome of the parasitic nematode Teladorsagia circumcincta isolate WARC Sus (inbred).</title>
        <authorList>
            <person name="Mitreva M."/>
        </authorList>
    </citation>
    <scope>NUCLEOTIDE SEQUENCE [LARGE SCALE GENOMIC DNA]</scope>
    <source>
        <strain evidence="1 2">S</strain>
    </source>
</reference>
<sequence>LHSLENDRQLSSNSLEVYIAVVSPEQWTHFSAITVFLGRGRWAFVQYTSEKDKLVERLHTLIWEVMVDVPHLNAIVKRDMRERMEPWQIAALSPSHQKRLVWDSAPLSMDYIVQVIHVHDNASPDALPSDNIMDVVEV</sequence>
<dbReference type="Proteomes" id="UP000230423">
    <property type="component" value="Unassembled WGS sequence"/>
</dbReference>
<proteinExistence type="predicted"/>
<dbReference type="EMBL" id="KZ427824">
    <property type="protein sequence ID" value="PIO52550.1"/>
    <property type="molecule type" value="Genomic_DNA"/>
</dbReference>
<gene>
    <name evidence="1" type="ORF">TELCIR_26144</name>
</gene>
<dbReference type="AlphaFoldDB" id="A0A2G9T5B4"/>
<evidence type="ECO:0000313" key="1">
    <source>
        <dbReference type="EMBL" id="PIO52550.1"/>
    </source>
</evidence>
<name>A0A2G9T5B4_TELCI</name>